<dbReference type="SUPFAM" id="SSF53474">
    <property type="entry name" value="alpha/beta-Hydrolases"/>
    <property type="match status" value="1"/>
</dbReference>
<dbReference type="Pfam" id="PF00756">
    <property type="entry name" value="Esterase"/>
    <property type="match status" value="1"/>
</dbReference>
<dbReference type="AlphaFoldDB" id="A0A517U224"/>
<gene>
    <name evidence="1" type="ORF">I41_38750</name>
</gene>
<organism evidence="1 2">
    <name type="scientific">Lacipirellula limnantheis</name>
    <dbReference type="NCBI Taxonomy" id="2528024"/>
    <lineage>
        <taxon>Bacteria</taxon>
        <taxon>Pseudomonadati</taxon>
        <taxon>Planctomycetota</taxon>
        <taxon>Planctomycetia</taxon>
        <taxon>Pirellulales</taxon>
        <taxon>Lacipirellulaceae</taxon>
        <taxon>Lacipirellula</taxon>
    </lineage>
</organism>
<keyword evidence="2" id="KW-1185">Reference proteome</keyword>
<dbReference type="RefSeq" id="WP_145434421.1">
    <property type="nucleotide sequence ID" value="NZ_CP036339.1"/>
</dbReference>
<evidence type="ECO:0000313" key="2">
    <source>
        <dbReference type="Proteomes" id="UP000317909"/>
    </source>
</evidence>
<name>A0A517U224_9BACT</name>
<dbReference type="PANTHER" id="PTHR48098:SF3">
    <property type="entry name" value="IRON(III) ENTEROBACTIN ESTERASE"/>
    <property type="match status" value="1"/>
</dbReference>
<dbReference type="EMBL" id="CP036339">
    <property type="protein sequence ID" value="QDT74677.1"/>
    <property type="molecule type" value="Genomic_DNA"/>
</dbReference>
<proteinExistence type="predicted"/>
<dbReference type="KEGG" id="llh:I41_38750"/>
<dbReference type="OrthoDB" id="9775130at2"/>
<evidence type="ECO:0000313" key="1">
    <source>
        <dbReference type="EMBL" id="QDT74677.1"/>
    </source>
</evidence>
<sequence>MNSPYLPAAPLVTGALLATFAVFLLAPAVPAEEPSVEIRYEYGPDSIRQESVPQGTITEHVWSDSKIYPGTLRRYWIYVPAQYEPSKAAALMVFQDGHAYVRERGEFRTPIVLDNLIHEGAMPVTIGVFVDPGTTQPELPPKPGWEPKPENRSVEYDTLSPDYANFLLTEILPAVQKDYNITDDPEGHAIAGISSGGIAAFTTAWERPDAFRKVLSHVGSFTNIRGGDRYPGMIRKGHDKRPMRIFLQDGRHDLDNAHGNWWLGNLQMDAALKFAGYDYKFVAGEGAHNGNHGGAILPDSLRWLWRDYKLPQ</sequence>
<dbReference type="InterPro" id="IPR000801">
    <property type="entry name" value="Esterase-like"/>
</dbReference>
<dbReference type="Proteomes" id="UP000317909">
    <property type="component" value="Chromosome"/>
</dbReference>
<protein>
    <submittedName>
        <fullName evidence="1">Enterobactin/ferric enterobactin esterase</fullName>
    </submittedName>
</protein>
<accession>A0A517U224</accession>
<dbReference type="Gene3D" id="3.40.50.1820">
    <property type="entry name" value="alpha/beta hydrolase"/>
    <property type="match status" value="1"/>
</dbReference>
<dbReference type="PANTHER" id="PTHR48098">
    <property type="entry name" value="ENTEROCHELIN ESTERASE-RELATED"/>
    <property type="match status" value="1"/>
</dbReference>
<reference evidence="1 2" key="1">
    <citation type="submission" date="2019-02" db="EMBL/GenBank/DDBJ databases">
        <title>Deep-cultivation of Planctomycetes and their phenomic and genomic characterization uncovers novel biology.</title>
        <authorList>
            <person name="Wiegand S."/>
            <person name="Jogler M."/>
            <person name="Boedeker C."/>
            <person name="Pinto D."/>
            <person name="Vollmers J."/>
            <person name="Rivas-Marin E."/>
            <person name="Kohn T."/>
            <person name="Peeters S.H."/>
            <person name="Heuer A."/>
            <person name="Rast P."/>
            <person name="Oberbeckmann S."/>
            <person name="Bunk B."/>
            <person name="Jeske O."/>
            <person name="Meyerdierks A."/>
            <person name="Storesund J.E."/>
            <person name="Kallscheuer N."/>
            <person name="Luecker S."/>
            <person name="Lage O.M."/>
            <person name="Pohl T."/>
            <person name="Merkel B.J."/>
            <person name="Hornburger P."/>
            <person name="Mueller R.-W."/>
            <person name="Bruemmer F."/>
            <person name="Labrenz M."/>
            <person name="Spormann A.M."/>
            <person name="Op den Camp H."/>
            <person name="Overmann J."/>
            <person name="Amann R."/>
            <person name="Jetten M.S.M."/>
            <person name="Mascher T."/>
            <person name="Medema M.H."/>
            <person name="Devos D.P."/>
            <person name="Kaster A.-K."/>
            <person name="Ovreas L."/>
            <person name="Rohde M."/>
            <person name="Galperin M.Y."/>
            <person name="Jogler C."/>
        </authorList>
    </citation>
    <scope>NUCLEOTIDE SEQUENCE [LARGE SCALE GENOMIC DNA]</scope>
    <source>
        <strain evidence="1 2">I41</strain>
    </source>
</reference>
<dbReference type="InterPro" id="IPR029058">
    <property type="entry name" value="AB_hydrolase_fold"/>
</dbReference>
<dbReference type="InterPro" id="IPR050583">
    <property type="entry name" value="Mycobacterial_A85_antigen"/>
</dbReference>